<keyword evidence="2" id="KW-0808">Transferase</keyword>
<dbReference type="Pfam" id="PF13302">
    <property type="entry name" value="Acetyltransf_3"/>
    <property type="match status" value="1"/>
</dbReference>
<name>A0A7M3S9L9_9FIRM</name>
<gene>
    <name evidence="2" type="ORF">bsdcttw_43270</name>
</gene>
<dbReference type="PANTHER" id="PTHR43792">
    <property type="entry name" value="GNAT FAMILY, PUTATIVE (AFU_ORTHOLOGUE AFUA_3G00765)-RELATED-RELATED"/>
    <property type="match status" value="1"/>
</dbReference>
<dbReference type="EMBL" id="AP023368">
    <property type="protein sequence ID" value="BCK01287.1"/>
    <property type="molecule type" value="Genomic_DNA"/>
</dbReference>
<dbReference type="Proteomes" id="UP000515703">
    <property type="component" value="Chromosome"/>
</dbReference>
<evidence type="ECO:0000313" key="2">
    <source>
        <dbReference type="EMBL" id="BCK01287.1"/>
    </source>
</evidence>
<dbReference type="InterPro" id="IPR000182">
    <property type="entry name" value="GNAT_dom"/>
</dbReference>
<dbReference type="AlphaFoldDB" id="A0A7M3S9L9"/>
<dbReference type="SUPFAM" id="SSF55729">
    <property type="entry name" value="Acyl-CoA N-acyltransferases (Nat)"/>
    <property type="match status" value="1"/>
</dbReference>
<feature type="domain" description="N-acetyltransferase" evidence="1">
    <location>
        <begin position="11"/>
        <end position="176"/>
    </location>
</feature>
<dbReference type="Gene3D" id="3.40.630.30">
    <property type="match status" value="1"/>
</dbReference>
<protein>
    <submittedName>
        <fullName evidence="2">GNAT family acetyltransferase</fullName>
    </submittedName>
</protein>
<evidence type="ECO:0000259" key="1">
    <source>
        <dbReference type="PROSITE" id="PS51186"/>
    </source>
</evidence>
<dbReference type="PANTHER" id="PTHR43792:SF1">
    <property type="entry name" value="N-ACETYLTRANSFERASE DOMAIN-CONTAINING PROTEIN"/>
    <property type="match status" value="1"/>
</dbReference>
<dbReference type="InterPro" id="IPR016181">
    <property type="entry name" value="Acyl_CoA_acyltransferase"/>
</dbReference>
<proteinExistence type="predicted"/>
<evidence type="ECO:0000313" key="3">
    <source>
        <dbReference type="Proteomes" id="UP000515703"/>
    </source>
</evidence>
<organism evidence="2 3">
    <name type="scientific">Anaerocolumna chitinilytica</name>
    <dbReference type="NCBI Taxonomy" id="1727145"/>
    <lineage>
        <taxon>Bacteria</taxon>
        <taxon>Bacillati</taxon>
        <taxon>Bacillota</taxon>
        <taxon>Clostridia</taxon>
        <taxon>Lachnospirales</taxon>
        <taxon>Lachnospiraceae</taxon>
        <taxon>Anaerocolumna</taxon>
    </lineage>
</organism>
<accession>A0A7M3S9L9</accession>
<dbReference type="PROSITE" id="PS51186">
    <property type="entry name" value="GNAT"/>
    <property type="match status" value="1"/>
</dbReference>
<keyword evidence="3" id="KW-1185">Reference proteome</keyword>
<reference evidence="2 3" key="2">
    <citation type="submission" date="2020-08" db="EMBL/GenBank/DDBJ databases">
        <authorList>
            <person name="Ueki A."/>
            <person name="Tonouchi A."/>
        </authorList>
    </citation>
    <scope>NUCLEOTIDE SEQUENCE [LARGE SCALE GENOMIC DNA]</scope>
    <source>
        <strain evidence="2 3">CTTW</strain>
    </source>
</reference>
<dbReference type="KEGG" id="acht:bsdcttw_43270"/>
<dbReference type="RefSeq" id="WP_185256876.1">
    <property type="nucleotide sequence ID" value="NZ_AP023368.1"/>
</dbReference>
<sequence>MRTPVLETDRLILRPLRAADAEEVYHNWGSDPEVSRFMSWSTHENVEVTRQWLIAAEANIDIDGVYEWGFERKSDHKIIGCGGIFFKDYKRMYELGYNIMKDCWHQGYTTEAARRILKFAITELNQRYIYAYHAKGNPNSGKVMEKVGFYYIGDREYDSMDGTKHFEAREYLFEAKTNRYLNNDKSYLSQKHGIVKSDSI</sequence>
<reference evidence="2 3" key="1">
    <citation type="submission" date="2020-08" db="EMBL/GenBank/DDBJ databases">
        <title>Draft genome sequencing of an Anaerocolumna strain isolated from anoxic soil subjected to BSD treatment.</title>
        <authorList>
            <person name="Uek A."/>
            <person name="Tonouchi A."/>
        </authorList>
    </citation>
    <scope>NUCLEOTIDE SEQUENCE [LARGE SCALE GENOMIC DNA]</scope>
    <source>
        <strain evidence="2 3">CTTW</strain>
    </source>
</reference>
<dbReference type="GO" id="GO:0016747">
    <property type="term" value="F:acyltransferase activity, transferring groups other than amino-acyl groups"/>
    <property type="evidence" value="ECO:0007669"/>
    <property type="project" value="InterPro"/>
</dbReference>
<dbReference type="InterPro" id="IPR051531">
    <property type="entry name" value="N-acetyltransferase"/>
</dbReference>